<dbReference type="Proteomes" id="UP000008854">
    <property type="component" value="Unassembled WGS sequence"/>
</dbReference>
<evidence type="ECO:0000256" key="1">
    <source>
        <dbReference type="SAM" id="Phobius"/>
    </source>
</evidence>
<keyword evidence="2" id="KW-1185">Reference proteome</keyword>
<feature type="transmembrane region" description="Helical" evidence="1">
    <location>
        <begin position="141"/>
        <end position="162"/>
    </location>
</feature>
<dbReference type="WBParaSite" id="Smp_004420.1">
    <property type="protein sequence ID" value="Smp_004420.1"/>
    <property type="gene ID" value="Smp_004420"/>
</dbReference>
<accession>A0A3Q0KBQ1</accession>
<feature type="transmembrane region" description="Helical" evidence="1">
    <location>
        <begin position="197"/>
        <end position="220"/>
    </location>
</feature>
<organism evidence="2 3">
    <name type="scientific">Schistosoma mansoni</name>
    <name type="common">Blood fluke</name>
    <dbReference type="NCBI Taxonomy" id="6183"/>
    <lineage>
        <taxon>Eukaryota</taxon>
        <taxon>Metazoa</taxon>
        <taxon>Spiralia</taxon>
        <taxon>Lophotrochozoa</taxon>
        <taxon>Platyhelminthes</taxon>
        <taxon>Trematoda</taxon>
        <taxon>Digenea</taxon>
        <taxon>Strigeidida</taxon>
        <taxon>Schistosomatoidea</taxon>
        <taxon>Schistosomatidae</taxon>
        <taxon>Schistosoma</taxon>
    </lineage>
</organism>
<evidence type="ECO:0000313" key="2">
    <source>
        <dbReference type="Proteomes" id="UP000008854"/>
    </source>
</evidence>
<keyword evidence="1" id="KW-0812">Transmembrane</keyword>
<dbReference type="AlphaFoldDB" id="A0A3Q0KBQ1"/>
<dbReference type="InParanoid" id="A0A3Q0KBQ1"/>
<keyword evidence="1" id="KW-0472">Membrane</keyword>
<keyword evidence="1" id="KW-1133">Transmembrane helix</keyword>
<name>A0A3Q0KBQ1_SCHMA</name>
<feature type="transmembrane region" description="Helical" evidence="1">
    <location>
        <begin position="108"/>
        <end position="129"/>
    </location>
</feature>
<evidence type="ECO:0000313" key="3">
    <source>
        <dbReference type="WBParaSite" id="Smp_004420.1"/>
    </source>
</evidence>
<proteinExistence type="predicted"/>
<reference evidence="3" key="2">
    <citation type="submission" date="2018-12" db="UniProtKB">
        <authorList>
            <consortium name="WormBaseParasite"/>
        </authorList>
    </citation>
    <scope>IDENTIFICATION</scope>
    <source>
        <strain evidence="3">Puerto Rican</strain>
    </source>
</reference>
<feature type="transmembrane region" description="Helical" evidence="1">
    <location>
        <begin position="65"/>
        <end position="88"/>
    </location>
</feature>
<reference evidence="2" key="1">
    <citation type="journal article" date="2012" name="PLoS Negl. Trop. Dis.">
        <title>A systematically improved high quality genome and transcriptome of the human blood fluke Schistosoma mansoni.</title>
        <authorList>
            <person name="Protasio A.V."/>
            <person name="Tsai I.J."/>
            <person name="Babbage A."/>
            <person name="Nichol S."/>
            <person name="Hunt M."/>
            <person name="Aslett M.A."/>
            <person name="De Silva N."/>
            <person name="Velarde G.S."/>
            <person name="Anderson T.J."/>
            <person name="Clark R.C."/>
            <person name="Davidson C."/>
            <person name="Dillon G.P."/>
            <person name="Holroyd N.E."/>
            <person name="LoVerde P.T."/>
            <person name="Lloyd C."/>
            <person name="McQuillan J."/>
            <person name="Oliveira G."/>
            <person name="Otto T.D."/>
            <person name="Parker-Manuel S.J."/>
            <person name="Quail M.A."/>
            <person name="Wilson R.A."/>
            <person name="Zerlotini A."/>
            <person name="Dunne D.W."/>
            <person name="Berriman M."/>
        </authorList>
    </citation>
    <scope>NUCLEOTIDE SEQUENCE [LARGE SCALE GENOMIC DNA]</scope>
    <source>
        <strain evidence="2">Puerto Rican</strain>
    </source>
</reference>
<sequence>MNSGMRYVDPLPNIIIDEQNEVTVISRLSGFAYFSQLMLNTENKISRKLLEKEIFPFDPRYWKQVLVLLGIQIVLSIGITLGLTVIQYMKFHSPSIDRINGKLDISLVLIPVETVLAIINDGILVFLLVSTTVRRKCPVNIVLLMLYTMLTSLTVALPFTSLRIEWKIMAWAVTLLSFVAFTLLGASIRIRLLYTNLWFLVISTTELIAIIVAVFVSQYFRLTLMLIVGQATFGRHDFRIAGDDYCLASLLLYTVMMMDWLTIVQNLQYFINNTLNKTQTSNSSQVSFEVLKSNKLLL</sequence>
<dbReference type="ExpressionAtlas" id="A0A3Q0KBQ1">
    <property type="expression patterns" value="differential"/>
</dbReference>
<feature type="transmembrane region" description="Helical" evidence="1">
    <location>
        <begin position="168"/>
        <end position="190"/>
    </location>
</feature>
<protein>
    <submittedName>
        <fullName evidence="3">Uncharacterized protein</fullName>
    </submittedName>
</protein>